<organism evidence="2 3">
    <name type="scientific">Ensifer adhaerens</name>
    <name type="common">Sinorhizobium morelense</name>
    <dbReference type="NCBI Taxonomy" id="106592"/>
    <lineage>
        <taxon>Bacteria</taxon>
        <taxon>Pseudomonadati</taxon>
        <taxon>Pseudomonadota</taxon>
        <taxon>Alphaproteobacteria</taxon>
        <taxon>Hyphomicrobiales</taxon>
        <taxon>Rhizobiaceae</taxon>
        <taxon>Sinorhizobium/Ensifer group</taxon>
        <taxon>Ensifer</taxon>
    </lineage>
</organism>
<comment type="caution">
    <text evidence="2">The sequence shown here is derived from an EMBL/GenBank/DDBJ whole genome shotgun (WGS) entry which is preliminary data.</text>
</comment>
<dbReference type="Proteomes" id="UP000037425">
    <property type="component" value="Unassembled WGS sequence"/>
</dbReference>
<dbReference type="PROSITE" id="PS50995">
    <property type="entry name" value="HTH_MARR_2"/>
    <property type="match status" value="1"/>
</dbReference>
<evidence type="ECO:0000313" key="3">
    <source>
        <dbReference type="Proteomes" id="UP000037425"/>
    </source>
</evidence>
<protein>
    <submittedName>
        <fullName evidence="2">MarR family transcriptional regulator</fullName>
    </submittedName>
</protein>
<evidence type="ECO:0000313" key="2">
    <source>
        <dbReference type="EMBL" id="KOF22116.1"/>
    </source>
</evidence>
<dbReference type="SUPFAM" id="SSF46785">
    <property type="entry name" value="Winged helix' DNA-binding domain"/>
    <property type="match status" value="1"/>
</dbReference>
<dbReference type="InterPro" id="IPR000835">
    <property type="entry name" value="HTH_MarR-typ"/>
</dbReference>
<dbReference type="RefSeq" id="WP_053246937.1">
    <property type="nucleotide sequence ID" value="NZ_LGAP01000001.1"/>
</dbReference>
<dbReference type="Pfam" id="PF01047">
    <property type="entry name" value="MarR"/>
    <property type="match status" value="1"/>
</dbReference>
<dbReference type="InterPro" id="IPR036390">
    <property type="entry name" value="WH_DNA-bd_sf"/>
</dbReference>
<dbReference type="GO" id="GO:0003700">
    <property type="term" value="F:DNA-binding transcription factor activity"/>
    <property type="evidence" value="ECO:0007669"/>
    <property type="project" value="InterPro"/>
</dbReference>
<dbReference type="SMART" id="SM00347">
    <property type="entry name" value="HTH_MARR"/>
    <property type="match status" value="1"/>
</dbReference>
<feature type="domain" description="HTH marR-type" evidence="1">
    <location>
        <begin position="8"/>
        <end position="136"/>
    </location>
</feature>
<dbReference type="InterPro" id="IPR036388">
    <property type="entry name" value="WH-like_DNA-bd_sf"/>
</dbReference>
<name>A0A0L8C5F4_ENSAD</name>
<dbReference type="GO" id="GO:0006950">
    <property type="term" value="P:response to stress"/>
    <property type="evidence" value="ECO:0007669"/>
    <property type="project" value="TreeGrafter"/>
</dbReference>
<evidence type="ECO:0000259" key="1">
    <source>
        <dbReference type="PROSITE" id="PS50995"/>
    </source>
</evidence>
<dbReference type="PATRIC" id="fig|106592.7.peg.151"/>
<dbReference type="PANTHER" id="PTHR33164:SF57">
    <property type="entry name" value="MARR-FAMILY TRANSCRIPTIONAL REGULATOR"/>
    <property type="match status" value="1"/>
</dbReference>
<sequence>MTEKIQVAERLFELYHRVHRLVNASMSEEGVSLARSKFLFYLSELGPCRCADIASALSFAPRTVTEAIDGLERDGMVIREPDPEDRRAKIISITDLGRAGLEAALQPRRQVIEELFSALDDGERTDLYRLLGRLGEKACEIGASRMAVHERQSEAA</sequence>
<dbReference type="Gene3D" id="1.10.10.10">
    <property type="entry name" value="Winged helix-like DNA-binding domain superfamily/Winged helix DNA-binding domain"/>
    <property type="match status" value="1"/>
</dbReference>
<gene>
    <name evidence="2" type="ORF">AC244_00675</name>
</gene>
<dbReference type="AlphaFoldDB" id="A0A0L8C5F4"/>
<dbReference type="InterPro" id="IPR039422">
    <property type="entry name" value="MarR/SlyA-like"/>
</dbReference>
<reference evidence="3" key="1">
    <citation type="submission" date="2015-07" db="EMBL/GenBank/DDBJ databases">
        <title>Whole genome sequence of an Ensifer adhaerens strain isolated from a cave pool in the Wind Cave National Park.</title>
        <authorList>
            <person name="Eng W.W.H."/>
            <person name="Gan H.M."/>
            <person name="Barton H.A."/>
            <person name="Savka M.A."/>
        </authorList>
    </citation>
    <scope>NUCLEOTIDE SEQUENCE [LARGE SCALE GENOMIC DNA]</scope>
    <source>
        <strain evidence="3">SD006</strain>
    </source>
</reference>
<dbReference type="EMBL" id="LGAP01000001">
    <property type="protein sequence ID" value="KOF22116.1"/>
    <property type="molecule type" value="Genomic_DNA"/>
</dbReference>
<accession>A0A0L8C5F4</accession>
<dbReference type="OrthoDB" id="582199at2"/>
<dbReference type="PANTHER" id="PTHR33164">
    <property type="entry name" value="TRANSCRIPTIONAL REGULATOR, MARR FAMILY"/>
    <property type="match status" value="1"/>
</dbReference>
<dbReference type="PRINTS" id="PR00598">
    <property type="entry name" value="HTHMARR"/>
</dbReference>
<proteinExistence type="predicted"/>